<keyword evidence="4" id="KW-1185">Reference proteome</keyword>
<comment type="caution">
    <text evidence="2">The sequence shown here is derived from an EMBL/GenBank/DDBJ whole genome shotgun (WGS) entry which is preliminary data.</text>
</comment>
<dbReference type="EMBL" id="BGPR01061274">
    <property type="protein sequence ID" value="GBO36983.1"/>
    <property type="molecule type" value="Genomic_DNA"/>
</dbReference>
<dbReference type="EMBL" id="BGPR01055288">
    <property type="protein sequence ID" value="GBO31885.1"/>
    <property type="molecule type" value="Genomic_DNA"/>
</dbReference>
<evidence type="ECO:0000313" key="2">
    <source>
        <dbReference type="EMBL" id="GBO31887.1"/>
    </source>
</evidence>
<name>A0A4Y2W7C8_ARAVE</name>
<feature type="non-terminal residue" evidence="2">
    <location>
        <position position="1"/>
    </location>
</feature>
<protein>
    <submittedName>
        <fullName evidence="2">Uncharacterized protein</fullName>
    </submittedName>
</protein>
<reference evidence="2 4" key="1">
    <citation type="journal article" date="2019" name="Sci. Rep.">
        <title>Orb-weaving spider Araneus ventricosus genome elucidates the spidroin gene catalogue.</title>
        <authorList>
            <person name="Kono N."/>
            <person name="Nakamura H."/>
            <person name="Ohtoshi R."/>
            <person name="Moran D.A.P."/>
            <person name="Shinohara A."/>
            <person name="Yoshida Y."/>
            <person name="Fujiwara M."/>
            <person name="Mori M."/>
            <person name="Tomita M."/>
            <person name="Arakawa K."/>
        </authorList>
    </citation>
    <scope>NUCLEOTIDE SEQUENCE [LARGE SCALE GENOMIC DNA]</scope>
</reference>
<sequence length="119" mass="13657">ALFIHESYKKDFDLDSAINVLTDGLKGSNSLLDFYYALPVLNRKSLLNVTFSHCRKKPVAEEEALQKVLDVTRETITVLLSVWMGDEMNAGRSWRLRMNVNSTIYNAIETVAKIDYRQK</sequence>
<dbReference type="Proteomes" id="UP000499080">
    <property type="component" value="Unassembled WGS sequence"/>
</dbReference>
<evidence type="ECO:0000313" key="4">
    <source>
        <dbReference type="Proteomes" id="UP000499080"/>
    </source>
</evidence>
<accession>A0A4Y2W7C8</accession>
<gene>
    <name evidence="1" type="ORF">AVEN_193537_1</name>
    <name evidence="3" type="ORF">AVEN_205186_1</name>
    <name evidence="2" type="ORF">AVEN_240241_1</name>
</gene>
<evidence type="ECO:0000313" key="1">
    <source>
        <dbReference type="EMBL" id="GBO31885.1"/>
    </source>
</evidence>
<proteinExistence type="predicted"/>
<organism evidence="2 4">
    <name type="scientific">Araneus ventricosus</name>
    <name type="common">Orbweaver spider</name>
    <name type="synonym">Epeira ventricosa</name>
    <dbReference type="NCBI Taxonomy" id="182803"/>
    <lineage>
        <taxon>Eukaryota</taxon>
        <taxon>Metazoa</taxon>
        <taxon>Ecdysozoa</taxon>
        <taxon>Arthropoda</taxon>
        <taxon>Chelicerata</taxon>
        <taxon>Arachnida</taxon>
        <taxon>Araneae</taxon>
        <taxon>Araneomorphae</taxon>
        <taxon>Entelegynae</taxon>
        <taxon>Araneoidea</taxon>
        <taxon>Araneidae</taxon>
        <taxon>Araneus</taxon>
    </lineage>
</organism>
<dbReference type="EMBL" id="BGPR01055289">
    <property type="protein sequence ID" value="GBO31887.1"/>
    <property type="molecule type" value="Genomic_DNA"/>
</dbReference>
<evidence type="ECO:0000313" key="3">
    <source>
        <dbReference type="EMBL" id="GBO36983.1"/>
    </source>
</evidence>
<dbReference type="AlphaFoldDB" id="A0A4Y2W7C8"/>
<dbReference type="OrthoDB" id="6458718at2759"/>